<feature type="domain" description="Smf/DprA SLOG" evidence="2">
    <location>
        <begin position="85"/>
        <end position="294"/>
    </location>
</feature>
<evidence type="ECO:0000259" key="2">
    <source>
        <dbReference type="Pfam" id="PF02481"/>
    </source>
</evidence>
<protein>
    <submittedName>
        <fullName evidence="4">DNA protecting protein DprA</fullName>
    </submittedName>
</protein>
<dbReference type="Gene3D" id="1.10.10.10">
    <property type="entry name" value="Winged helix-like DNA-binding domain superfamily/Winged helix DNA-binding domain"/>
    <property type="match status" value="1"/>
</dbReference>
<proteinExistence type="inferred from homology"/>
<dbReference type="RefSeq" id="WP_007901626.1">
    <property type="nucleotide sequence ID" value="NZ_JH379449.1"/>
</dbReference>
<dbReference type="SUPFAM" id="SSF102405">
    <property type="entry name" value="MCP/YpsA-like"/>
    <property type="match status" value="1"/>
</dbReference>
<dbReference type="GO" id="GO:0009294">
    <property type="term" value="P:DNA-mediated transformation"/>
    <property type="evidence" value="ECO:0007669"/>
    <property type="project" value="InterPro"/>
</dbReference>
<dbReference type="Pfam" id="PF02481">
    <property type="entry name" value="DNA_processg_A"/>
    <property type="match status" value="1"/>
</dbReference>
<dbReference type="AlphaFoldDB" id="G6B032"/>
<dbReference type="eggNOG" id="COG0758">
    <property type="taxonomic scope" value="Bacteria"/>
</dbReference>
<dbReference type="EMBL" id="AFZZ01000193">
    <property type="protein sequence ID" value="EHJ37988.1"/>
    <property type="molecule type" value="Genomic_DNA"/>
</dbReference>
<dbReference type="PATRIC" id="fig|1002367.3.peg.1812"/>
<dbReference type="GeneID" id="78337751"/>
<evidence type="ECO:0000313" key="5">
    <source>
        <dbReference type="Proteomes" id="UP000004407"/>
    </source>
</evidence>
<dbReference type="NCBIfam" id="TIGR00732">
    <property type="entry name" value="dprA"/>
    <property type="match status" value="1"/>
</dbReference>
<dbReference type="PANTHER" id="PTHR43022:SF1">
    <property type="entry name" value="PROTEIN SMF"/>
    <property type="match status" value="1"/>
</dbReference>
<name>G6B032_9BACT</name>
<gene>
    <name evidence="4" type="ORF">HMPREF0673_02249</name>
</gene>
<evidence type="ECO:0000313" key="4">
    <source>
        <dbReference type="EMBL" id="EHJ37988.1"/>
    </source>
</evidence>
<comment type="caution">
    <text evidence="4">The sequence shown here is derived from an EMBL/GenBank/DDBJ whole genome shotgun (WGS) entry which is preliminary data.</text>
</comment>
<evidence type="ECO:0000259" key="3">
    <source>
        <dbReference type="Pfam" id="PF17782"/>
    </source>
</evidence>
<dbReference type="InterPro" id="IPR036388">
    <property type="entry name" value="WH-like_DNA-bd_sf"/>
</dbReference>
<sequence length="376" mass="41542">MSFSQETLYAIALTRISYFNIATCLQLYRKLGSATAIMENRNNIKDVISDASPRLVHALSDVSEALHRAEAELEFDNAHAIRPLTMACDDYPERLRDCDDAPIVLFYRGNADLNQRRIVSIVGTRHCTAYGQDILTKFCQDLKELCPDVLIVSGLAYGVDICAHRNALRNSFDTIGVLAHGLDMLYPSAHRDTAKDMLSHGGLLTEFLTNTNPDKMNFVRRNRIVAGIADATIVVESAARGGSLITADIAQSYARDVFTFPGNVNSTYSEGCNNLIRDNKAALITCAEDFVKAMGWEQDNQVKEARAKGIERQLFPELTAEETRIVELLQRNNDLQLNIIAVQTGLPIGNISALLFSLELKGVIKLYAGGVYHLLG</sequence>
<dbReference type="InterPro" id="IPR041614">
    <property type="entry name" value="DprA_WH"/>
</dbReference>
<comment type="similarity">
    <text evidence="1">Belongs to the DprA/Smf family.</text>
</comment>
<evidence type="ECO:0000256" key="1">
    <source>
        <dbReference type="ARBA" id="ARBA00006525"/>
    </source>
</evidence>
<dbReference type="HOGENOM" id="CLU_029601_0_3_10"/>
<dbReference type="InterPro" id="IPR057666">
    <property type="entry name" value="DrpA_SLOG"/>
</dbReference>
<dbReference type="Gene3D" id="3.40.50.450">
    <property type="match status" value="1"/>
</dbReference>
<accession>G6B032</accession>
<dbReference type="InterPro" id="IPR003488">
    <property type="entry name" value="DprA"/>
</dbReference>
<organism evidence="4 5">
    <name type="scientific">Leyella stercorea DSM 18206</name>
    <dbReference type="NCBI Taxonomy" id="1002367"/>
    <lineage>
        <taxon>Bacteria</taxon>
        <taxon>Pseudomonadati</taxon>
        <taxon>Bacteroidota</taxon>
        <taxon>Bacteroidia</taxon>
        <taxon>Bacteroidales</taxon>
        <taxon>Prevotellaceae</taxon>
        <taxon>Leyella</taxon>
    </lineage>
</organism>
<dbReference type="Proteomes" id="UP000004407">
    <property type="component" value="Unassembled WGS sequence"/>
</dbReference>
<feature type="domain" description="DprA winged helix" evidence="3">
    <location>
        <begin position="316"/>
        <end position="370"/>
    </location>
</feature>
<dbReference type="PANTHER" id="PTHR43022">
    <property type="entry name" value="PROTEIN SMF"/>
    <property type="match status" value="1"/>
</dbReference>
<dbReference type="Pfam" id="PF17782">
    <property type="entry name" value="WHD_DprA"/>
    <property type="match status" value="1"/>
</dbReference>
<reference evidence="4 5" key="1">
    <citation type="submission" date="2011-08" db="EMBL/GenBank/DDBJ databases">
        <authorList>
            <person name="Weinstock G."/>
            <person name="Sodergren E."/>
            <person name="Clifton S."/>
            <person name="Fulton L."/>
            <person name="Fulton B."/>
            <person name="Courtney L."/>
            <person name="Fronick C."/>
            <person name="Harrison M."/>
            <person name="Strong C."/>
            <person name="Farmer C."/>
            <person name="Delahaunty K."/>
            <person name="Markovic C."/>
            <person name="Hall O."/>
            <person name="Minx P."/>
            <person name="Tomlinson C."/>
            <person name="Mitreva M."/>
            <person name="Hou S."/>
            <person name="Chen J."/>
            <person name="Wollam A."/>
            <person name="Pepin K.H."/>
            <person name="Johnson M."/>
            <person name="Bhonagiri V."/>
            <person name="Zhang X."/>
            <person name="Suruliraj S."/>
            <person name="Warren W."/>
            <person name="Chinwalla A."/>
            <person name="Mardis E.R."/>
            <person name="Wilson R.K."/>
        </authorList>
    </citation>
    <scope>NUCLEOTIDE SEQUENCE [LARGE SCALE GENOMIC DNA]</scope>
    <source>
        <strain evidence="4 5">DSM 18206</strain>
    </source>
</reference>